<sequence length="677" mass="80025">MYRSDKTGELFFGKMGQMVSNNHLARKKSTEIVTNTQYPYKRYKPQNNYSQEYKNPKYTKNNRFMNKQNENICLPINFIQSSYFQRDKKFIENLLQTYNDFRFIFVNNQNITSKHFFSQYSHEDLFNNLSKILNYNKPTFIIIQDFDIENKFCWLNFKFITDFISETLKNNNTMIKLVVMTENIDVLTKLTPEYISKYTQIVKNNNSVIIFDDKSIEYNLNSHQRYRHAAEIVKNYMNKKYRGNYLILVPNKEQAHTVNKFFSDSFYNIHIINSNYLPKSIKYTETQIYIATEDVSYQVLKNLKINIIIDTMLTYKNSDYITWKSKNSCMSYKNILESNGLYVCMTSESFYSSLPEYKPITFNMIDVMKILNMGFKYADILGHKNINKLLKSMCDYGICDLNNNLTDIGKYCNEFPLEIKNSLLLYHLNNQVQFDISIYLCIICTIQLYGTGIFVWPKKSDNEDIITYSMKIDDIITGLENKYGGYSDIDTIFNVWKDLLDKCNTLNMLDIRKYCDANGLNFGVLKKIIILVRECVKINNIKNYGLKISFDKNQFFIPSNKEFSIIFYNALEKSHKDYQATIYHNYKSGKSDIVLNNKIYRVDNRSIHKMDTSNDSDKIYYVLSFNNYAMSRGDNINIINLLHTVCLENEYTFEEMFDDPQDLNNNSSDVFTELFPD</sequence>
<evidence type="ECO:0000313" key="1">
    <source>
        <dbReference type="EMBL" id="QID06326.1"/>
    </source>
</evidence>
<dbReference type="EMBL" id="MN175499">
    <property type="protein sequence ID" value="QID06326.1"/>
    <property type="molecule type" value="Genomic_DNA"/>
</dbReference>
<name>A0A6G6AD52_9VIRU</name>
<protein>
    <submittedName>
        <fullName evidence="1">Uncharacterized protein</fullName>
    </submittedName>
</protein>
<organism evidence="1">
    <name type="scientific">Borely moumouvirus</name>
    <dbReference type="NCBI Taxonomy" id="2712067"/>
    <lineage>
        <taxon>Viruses</taxon>
        <taxon>Varidnaviria</taxon>
        <taxon>Bamfordvirae</taxon>
        <taxon>Nucleocytoviricota</taxon>
        <taxon>Megaviricetes</taxon>
        <taxon>Imitervirales</taxon>
        <taxon>Mimiviridae</taxon>
        <taxon>Megamimivirinae</taxon>
        <taxon>Moumouvirus</taxon>
    </lineage>
</organism>
<reference evidence="1" key="1">
    <citation type="submission" date="2019-07" db="EMBL/GenBank/DDBJ databases">
        <title>The discovery of a new lineage B mimivirus raises questions about particles surface fibrils.</title>
        <authorList>
            <person name="Silva L.K.S."/>
            <person name="Rodrigues R.A.L."/>
            <person name="Andrade A.C.S.P."/>
            <person name="Hikida H."/>
            <person name="Andreani J."/>
            <person name="Levasseur A."/>
            <person name="La Scola B."/>
            <person name="Abrahao J.S."/>
        </authorList>
    </citation>
    <scope>NUCLEOTIDE SEQUENCE</scope>
    <source>
        <strain evidence="1">B60</strain>
    </source>
</reference>
<proteinExistence type="predicted"/>
<accession>A0A6G6AD52</accession>